<gene>
    <name evidence="1" type="ORF">FPQ14_00860</name>
</gene>
<sequence>MSFGIKVFSKTGPSYNLDSDCTAMSIIGALASNVTTETGLYVPEGYDYHAHLSDPCGFGTYFSDEINSDVIYTSIAPVPYLDDRRQLCFKNGKYARDYFGSPSEVTVISDQQLILLAWPKPTKASGNGILFNGVNSFFQINQNTNFTNVVWKGDIEISNEGWRVQNIDPNLSHHNSFVFFYCEDPTLSIGRRWRDDDRGKMVYAPYDHNGYLSKRTIKVKAVVFGISSIKKSKYGLRIYKKNRVVYDSCNEVLINPVITSFENYPLGQMQSIKGIRRPMVARGSVGSRYFSTGNAGWFCDIGLRSNGYQLSTTEQIFYKTYWLDSDLNFSSFISEQPVMVLDAENYFNF</sequence>
<dbReference type="EMBL" id="VMHL01000001">
    <property type="protein sequence ID" value="TSJ91848.1"/>
    <property type="molecule type" value="Genomic_DNA"/>
</dbReference>
<organism evidence="1 2">
    <name type="scientific">Gilliamella apicola</name>
    <dbReference type="NCBI Taxonomy" id="1196095"/>
    <lineage>
        <taxon>Bacteria</taxon>
        <taxon>Pseudomonadati</taxon>
        <taxon>Pseudomonadota</taxon>
        <taxon>Gammaproteobacteria</taxon>
        <taxon>Orbales</taxon>
        <taxon>Orbaceae</taxon>
        <taxon>Gilliamella</taxon>
    </lineage>
</organism>
<comment type="caution">
    <text evidence="1">The sequence shown here is derived from an EMBL/GenBank/DDBJ whole genome shotgun (WGS) entry which is preliminary data.</text>
</comment>
<proteinExistence type="predicted"/>
<evidence type="ECO:0000313" key="1">
    <source>
        <dbReference type="EMBL" id="TSJ91848.1"/>
    </source>
</evidence>
<protein>
    <submittedName>
        <fullName evidence="1">Uncharacterized protein</fullName>
    </submittedName>
</protein>
<accession>A0A556RSH5</accession>
<reference evidence="1 2" key="1">
    <citation type="submission" date="2019-07" db="EMBL/GenBank/DDBJ databases">
        <title>Gilliamella genomes.</title>
        <authorList>
            <person name="Zheng H."/>
        </authorList>
    </citation>
    <scope>NUCLEOTIDE SEQUENCE [LARGE SCALE GENOMIC DNA]</scope>
    <source>
        <strain evidence="1 2">W8131</strain>
    </source>
</reference>
<dbReference type="RefSeq" id="WP_144187613.1">
    <property type="nucleotide sequence ID" value="NZ_VMHL01000001.1"/>
</dbReference>
<evidence type="ECO:0000313" key="2">
    <source>
        <dbReference type="Proteomes" id="UP000319138"/>
    </source>
</evidence>
<dbReference type="AlphaFoldDB" id="A0A556RSH5"/>
<name>A0A556RSH5_9GAMM</name>
<dbReference type="Proteomes" id="UP000319138">
    <property type="component" value="Unassembled WGS sequence"/>
</dbReference>